<proteinExistence type="predicted"/>
<dbReference type="InterPro" id="IPR036397">
    <property type="entry name" value="RNaseH_sf"/>
</dbReference>
<sequence length="142" mass="16458">MRRDVDPVDWPPNSPDMNRFKICGLQSKGSYALIGQNNHPFVHLRNCEHRVLDAREKMAKNLALFHNLVDSMPRRMRADVDAGNNNILKIEDEKTFTSFIVSVFQRTRALGYCRADVINNGRQKRQDGSFPWKHCGLLFLEE</sequence>
<name>A0ABQ8TSL6_PERAM</name>
<comment type="caution">
    <text evidence="1">The sequence shown here is derived from an EMBL/GenBank/DDBJ whole genome shotgun (WGS) entry which is preliminary data.</text>
</comment>
<evidence type="ECO:0000313" key="2">
    <source>
        <dbReference type="Proteomes" id="UP001148838"/>
    </source>
</evidence>
<evidence type="ECO:0000313" key="1">
    <source>
        <dbReference type="EMBL" id="KAJ4449665.1"/>
    </source>
</evidence>
<gene>
    <name evidence="1" type="ORF">ANN_01069</name>
</gene>
<dbReference type="Proteomes" id="UP001148838">
    <property type="component" value="Unassembled WGS sequence"/>
</dbReference>
<keyword evidence="2" id="KW-1185">Reference proteome</keyword>
<protein>
    <submittedName>
        <fullName evidence="1">Uncharacterized protein</fullName>
    </submittedName>
</protein>
<dbReference type="Gene3D" id="3.30.420.10">
    <property type="entry name" value="Ribonuclease H-like superfamily/Ribonuclease H"/>
    <property type="match status" value="1"/>
</dbReference>
<accession>A0ABQ8TSL6</accession>
<reference evidence="1 2" key="1">
    <citation type="journal article" date="2022" name="Allergy">
        <title>Genome assembly and annotation of Periplaneta americana reveal a comprehensive cockroach allergen profile.</title>
        <authorList>
            <person name="Wang L."/>
            <person name="Xiong Q."/>
            <person name="Saelim N."/>
            <person name="Wang L."/>
            <person name="Nong W."/>
            <person name="Wan A.T."/>
            <person name="Shi M."/>
            <person name="Liu X."/>
            <person name="Cao Q."/>
            <person name="Hui J.H.L."/>
            <person name="Sookrung N."/>
            <person name="Leung T.F."/>
            <person name="Tungtrongchitr A."/>
            <person name="Tsui S.K.W."/>
        </authorList>
    </citation>
    <scope>NUCLEOTIDE SEQUENCE [LARGE SCALE GENOMIC DNA]</scope>
    <source>
        <strain evidence="1">PWHHKU_190912</strain>
    </source>
</reference>
<dbReference type="EMBL" id="JAJSOF020000003">
    <property type="protein sequence ID" value="KAJ4449665.1"/>
    <property type="molecule type" value="Genomic_DNA"/>
</dbReference>
<organism evidence="1 2">
    <name type="scientific">Periplaneta americana</name>
    <name type="common">American cockroach</name>
    <name type="synonym">Blatta americana</name>
    <dbReference type="NCBI Taxonomy" id="6978"/>
    <lineage>
        <taxon>Eukaryota</taxon>
        <taxon>Metazoa</taxon>
        <taxon>Ecdysozoa</taxon>
        <taxon>Arthropoda</taxon>
        <taxon>Hexapoda</taxon>
        <taxon>Insecta</taxon>
        <taxon>Pterygota</taxon>
        <taxon>Neoptera</taxon>
        <taxon>Polyneoptera</taxon>
        <taxon>Dictyoptera</taxon>
        <taxon>Blattodea</taxon>
        <taxon>Blattoidea</taxon>
        <taxon>Blattidae</taxon>
        <taxon>Blattinae</taxon>
        <taxon>Periplaneta</taxon>
    </lineage>
</organism>